<dbReference type="PANTHER" id="PTHR33233:SF14">
    <property type="entry name" value="ENDONUCLEASE_EXONUCLEASE_PHOSPHATASE"/>
    <property type="match status" value="1"/>
</dbReference>
<feature type="region of interest" description="Disordered" evidence="1">
    <location>
        <begin position="297"/>
        <end position="335"/>
    </location>
</feature>
<name>A0A803PTB7_CANSA</name>
<feature type="compositionally biased region" description="Polar residues" evidence="1">
    <location>
        <begin position="1284"/>
        <end position="1297"/>
    </location>
</feature>
<feature type="domain" description="DUF4283" evidence="3">
    <location>
        <begin position="104"/>
        <end position="184"/>
    </location>
</feature>
<dbReference type="InterPro" id="IPR043502">
    <property type="entry name" value="DNA/RNA_pol_sf"/>
</dbReference>
<feature type="compositionally biased region" description="Basic and acidic residues" evidence="1">
    <location>
        <begin position="1301"/>
        <end position="1313"/>
    </location>
</feature>
<dbReference type="PANTHER" id="PTHR33233">
    <property type="entry name" value="ENDONUCLEASE/EXONUCLEASE/PHOSPHATASE"/>
    <property type="match status" value="1"/>
</dbReference>
<protein>
    <recommendedName>
        <fullName evidence="6">Reverse transcriptase domain-containing protein</fullName>
    </recommendedName>
</protein>
<feature type="compositionally biased region" description="Basic and acidic residues" evidence="1">
    <location>
        <begin position="322"/>
        <end position="335"/>
    </location>
</feature>
<keyword evidence="5" id="KW-1185">Reference proteome</keyword>
<feature type="region of interest" description="Disordered" evidence="1">
    <location>
        <begin position="1246"/>
        <end position="1268"/>
    </location>
</feature>
<feature type="compositionally biased region" description="Basic residues" evidence="1">
    <location>
        <begin position="1"/>
        <end position="13"/>
    </location>
</feature>
<evidence type="ECO:0008006" key="6">
    <source>
        <dbReference type="Google" id="ProtNLM"/>
    </source>
</evidence>
<evidence type="ECO:0000259" key="3">
    <source>
        <dbReference type="Pfam" id="PF14111"/>
    </source>
</evidence>
<evidence type="ECO:0000313" key="5">
    <source>
        <dbReference type="Proteomes" id="UP000596661"/>
    </source>
</evidence>
<feature type="region of interest" description="Disordered" evidence="1">
    <location>
        <begin position="855"/>
        <end position="992"/>
    </location>
</feature>
<dbReference type="EnsemblPlants" id="evm.model.06.1157">
    <property type="protein sequence ID" value="cds.evm.model.06.1157"/>
    <property type="gene ID" value="evm.TU.06.1157"/>
</dbReference>
<sequence length="1313" mass="147313">MVKKKRIVRKPIIKPHGAGVRPESPAEDEVESTSKVPELNNDTIKDLEEDLGQSLARLSPSIPEFHTPQEKVISRDSKLSFTKPIIQNGVKIAQVDIEEVSEQTENWNSAVICMILGANLPIAIFEGFIKRVWGHLGIVQIARMSKGLVMVKFHDEATRDEVLEAGVLHFDKKTVIIRPWTTDLNAVKLVRSVPLWIRLHDLGLQYWGNKSLSALVSMVGKPIMVDQHKDCTRVQFAYILVEMEITDSPPRSFQYLNEHGQLLEQRIDYEWLPIKCKNFSGFGHIIADCRKEDMKKKPAANAKLKPGKKHHQPSATGLLTDSKAEPGDIQRDYSHSHGNTEVAVQDKEWHIPKKTIQGKIQRNHGSNTDFQQQVGNAFSALQEQGSREEEEPLLEEQDKQGVVAEFCKIKKVGVGAFLETKLKENKIKEMMDNNFVNWDYYSSPTIEGRLLIVWRKSFVRTYVIAESPQMVHCFIQMAGCEDAFCATFIYGDTCEPSQWLASAHVEPIPHSGSNFTWSNNQDGNSRIYSKIDHALANEYWFDSFPNSKALFSWETISDHCSYTITTTVSNKIGDIIGDIEKSYHAAKDEFLKSKLLAQAHPMELIFLDKEKQAAATFLSQEKIIPDTKAPGADGYSAGSIPMELHSTLISLIPKHQNPTSVVDYRPIAYCTTVYKCISKLLCSRLAKVLPLLINQNQEAFIQGMSIAHNVMILQDLLKNYKRKNVSPRCTIKIDISKAYDTVSWEFMEDLLVAFNIPQKFVKWIMGCLRATSYSLVMNGRVQAKDPKAQLWCLSRVLDMVFNWIGYRGWPVDFAGCILIPQSISPIDPAVGTSLANPCHAIVPYQSEFGASSCLPSPESTMSLPSPPVIQKPRTFQGKAPTISKKASSSSSHTQTVSKRVTHSSSSLKSPSSPVQPSLVPKSNPIGPPRPPSKVSIPSQSRERVQPKRKSLRDTTYQRPVKKSKTKPIPVPSTDSSPKQLPKGSKKIKLPKAPISTVNPSSVQFFVDASKASVYQRWFGSCELWFKKVVMLDYFPDMYDFLKIRKWVHTISKLSAPHPILVREFYANLDRTVIDEGHPGCVSAFVRGNRIPFGPSTIACILKVEFVRNPTYGKQFNPYQTMMGRVLTGRDDYLWDKQKILASHLTPFHRVLHQPSSNTPSTSKMSKGKSPLFKGLSDSSWQVQMFSEFKSFVKRYKKDQKRQLSFDASMYKMVCIIKSIVLQNHYGDPLTPSIDISLHEFHRDSFGASSDGSGSNAHVQGEPSVSVPVSSLVPQDLPPIVDPSLVTTTPNLVSSGPLSQGEFDKEMEQSAHVQ</sequence>
<reference evidence="4" key="2">
    <citation type="submission" date="2021-03" db="UniProtKB">
        <authorList>
            <consortium name="EnsemblPlants"/>
        </authorList>
    </citation>
    <scope>IDENTIFICATION</scope>
</reference>
<feature type="region of interest" description="Disordered" evidence="1">
    <location>
        <begin position="1283"/>
        <end position="1313"/>
    </location>
</feature>
<feature type="compositionally biased region" description="Low complexity" evidence="1">
    <location>
        <begin position="881"/>
        <end position="922"/>
    </location>
</feature>
<proteinExistence type="predicted"/>
<reference evidence="4" key="1">
    <citation type="submission" date="2018-11" db="EMBL/GenBank/DDBJ databases">
        <authorList>
            <person name="Grassa J C."/>
        </authorList>
    </citation>
    <scope>NUCLEOTIDE SEQUENCE [LARGE SCALE GENOMIC DNA]</scope>
</reference>
<dbReference type="Proteomes" id="UP000596661">
    <property type="component" value="Chromosome 6"/>
</dbReference>
<accession>A0A803PTB7</accession>
<dbReference type="InterPro" id="IPR036691">
    <property type="entry name" value="Endo/exonu/phosph_ase_sf"/>
</dbReference>
<evidence type="ECO:0000313" key="4">
    <source>
        <dbReference type="EnsemblPlants" id="cds.evm.model.06.1157"/>
    </source>
</evidence>
<feature type="domain" description="Reverse transcriptase" evidence="2">
    <location>
        <begin position="652"/>
        <end position="776"/>
    </location>
</feature>
<dbReference type="Pfam" id="PF00078">
    <property type="entry name" value="RVT_1"/>
    <property type="match status" value="1"/>
</dbReference>
<feature type="region of interest" description="Disordered" evidence="1">
    <location>
        <begin position="1"/>
        <end position="39"/>
    </location>
</feature>
<dbReference type="Gramene" id="evm.model.06.1157">
    <property type="protein sequence ID" value="cds.evm.model.06.1157"/>
    <property type="gene ID" value="evm.TU.06.1157"/>
</dbReference>
<dbReference type="SUPFAM" id="SSF56219">
    <property type="entry name" value="DNase I-like"/>
    <property type="match status" value="1"/>
</dbReference>
<dbReference type="InterPro" id="IPR000477">
    <property type="entry name" value="RT_dom"/>
</dbReference>
<dbReference type="Pfam" id="PF14111">
    <property type="entry name" value="DUF4283"/>
    <property type="match status" value="1"/>
</dbReference>
<dbReference type="InterPro" id="IPR025558">
    <property type="entry name" value="DUF4283"/>
</dbReference>
<evidence type="ECO:0000256" key="1">
    <source>
        <dbReference type="SAM" id="MobiDB-lite"/>
    </source>
</evidence>
<evidence type="ECO:0000259" key="2">
    <source>
        <dbReference type="Pfam" id="PF00078"/>
    </source>
</evidence>
<dbReference type="EMBL" id="UZAU01000593">
    <property type="status" value="NOT_ANNOTATED_CDS"/>
    <property type="molecule type" value="Genomic_DNA"/>
</dbReference>
<dbReference type="SUPFAM" id="SSF56672">
    <property type="entry name" value="DNA/RNA polymerases"/>
    <property type="match status" value="1"/>
</dbReference>
<organism evidence="4 5">
    <name type="scientific">Cannabis sativa</name>
    <name type="common">Hemp</name>
    <name type="synonym">Marijuana</name>
    <dbReference type="NCBI Taxonomy" id="3483"/>
    <lineage>
        <taxon>Eukaryota</taxon>
        <taxon>Viridiplantae</taxon>
        <taxon>Streptophyta</taxon>
        <taxon>Embryophyta</taxon>
        <taxon>Tracheophyta</taxon>
        <taxon>Spermatophyta</taxon>
        <taxon>Magnoliopsida</taxon>
        <taxon>eudicotyledons</taxon>
        <taxon>Gunneridae</taxon>
        <taxon>Pentapetalae</taxon>
        <taxon>rosids</taxon>
        <taxon>fabids</taxon>
        <taxon>Rosales</taxon>
        <taxon>Cannabaceae</taxon>
        <taxon>Cannabis</taxon>
    </lineage>
</organism>